<evidence type="ECO:0000313" key="2">
    <source>
        <dbReference type="WBParaSite" id="nRc.2.0.1.t09527-RA"/>
    </source>
</evidence>
<protein>
    <submittedName>
        <fullName evidence="2">Uncharacterized protein</fullName>
    </submittedName>
</protein>
<dbReference type="AlphaFoldDB" id="A0A915I6Y6"/>
<evidence type="ECO:0000313" key="1">
    <source>
        <dbReference type="Proteomes" id="UP000887565"/>
    </source>
</evidence>
<name>A0A915I6Y6_ROMCU</name>
<sequence>MILNSITETYYKSKSRTDEETLSSILCLLAPKRPGVAAADVETAAPTKWRDGQWRNLIVAIGKSTSVGLIATSGLLHSKCTNLGEFVQYATAFGGVKALLK</sequence>
<dbReference type="WBParaSite" id="nRc.2.0.1.t09527-RA">
    <property type="protein sequence ID" value="nRc.2.0.1.t09527-RA"/>
    <property type="gene ID" value="nRc.2.0.1.g09527"/>
</dbReference>
<proteinExistence type="predicted"/>
<organism evidence="1 2">
    <name type="scientific">Romanomermis culicivorax</name>
    <name type="common">Nematode worm</name>
    <dbReference type="NCBI Taxonomy" id="13658"/>
    <lineage>
        <taxon>Eukaryota</taxon>
        <taxon>Metazoa</taxon>
        <taxon>Ecdysozoa</taxon>
        <taxon>Nematoda</taxon>
        <taxon>Enoplea</taxon>
        <taxon>Dorylaimia</taxon>
        <taxon>Mermithida</taxon>
        <taxon>Mermithoidea</taxon>
        <taxon>Mermithidae</taxon>
        <taxon>Romanomermis</taxon>
    </lineage>
</organism>
<reference evidence="2" key="1">
    <citation type="submission" date="2022-11" db="UniProtKB">
        <authorList>
            <consortium name="WormBaseParasite"/>
        </authorList>
    </citation>
    <scope>IDENTIFICATION</scope>
</reference>
<dbReference type="Proteomes" id="UP000887565">
    <property type="component" value="Unplaced"/>
</dbReference>
<keyword evidence="1" id="KW-1185">Reference proteome</keyword>
<accession>A0A915I6Y6</accession>